<keyword evidence="3" id="KW-1185">Reference proteome</keyword>
<feature type="compositionally biased region" description="Basic residues" evidence="1">
    <location>
        <begin position="15"/>
        <end position="25"/>
    </location>
</feature>
<dbReference type="AlphaFoldDB" id="A0A5C6D9X4"/>
<sequence>MMGHRRDASKTSCARFRRMSRKTYVRKSLSELTPSQKSDKRRSPPISEKVVQFLSCCSEVSYTMNPCPRSGRGRAQRGGGTA</sequence>
<organism evidence="2 3">
    <name type="scientific">Novipirellula artificiosorum</name>
    <dbReference type="NCBI Taxonomy" id="2528016"/>
    <lineage>
        <taxon>Bacteria</taxon>
        <taxon>Pseudomonadati</taxon>
        <taxon>Planctomycetota</taxon>
        <taxon>Planctomycetia</taxon>
        <taxon>Pirellulales</taxon>
        <taxon>Pirellulaceae</taxon>
        <taxon>Novipirellula</taxon>
    </lineage>
</organism>
<dbReference type="Proteomes" id="UP000319143">
    <property type="component" value="Unassembled WGS sequence"/>
</dbReference>
<evidence type="ECO:0000313" key="3">
    <source>
        <dbReference type="Proteomes" id="UP000319143"/>
    </source>
</evidence>
<feature type="region of interest" description="Disordered" evidence="1">
    <location>
        <begin position="1"/>
        <end position="47"/>
    </location>
</feature>
<accession>A0A5C6D9X4</accession>
<protein>
    <submittedName>
        <fullName evidence="2">Uncharacterized protein</fullName>
    </submittedName>
</protein>
<dbReference type="EMBL" id="SJPV01000012">
    <property type="protein sequence ID" value="TWU32561.1"/>
    <property type="molecule type" value="Genomic_DNA"/>
</dbReference>
<gene>
    <name evidence="2" type="ORF">Poly41_55390</name>
</gene>
<name>A0A5C6D9X4_9BACT</name>
<comment type="caution">
    <text evidence="2">The sequence shown here is derived from an EMBL/GenBank/DDBJ whole genome shotgun (WGS) entry which is preliminary data.</text>
</comment>
<evidence type="ECO:0000256" key="1">
    <source>
        <dbReference type="SAM" id="MobiDB-lite"/>
    </source>
</evidence>
<reference evidence="2 3" key="1">
    <citation type="submission" date="2019-02" db="EMBL/GenBank/DDBJ databases">
        <title>Deep-cultivation of Planctomycetes and their phenomic and genomic characterization uncovers novel biology.</title>
        <authorList>
            <person name="Wiegand S."/>
            <person name="Jogler M."/>
            <person name="Boedeker C."/>
            <person name="Pinto D."/>
            <person name="Vollmers J."/>
            <person name="Rivas-Marin E."/>
            <person name="Kohn T."/>
            <person name="Peeters S.H."/>
            <person name="Heuer A."/>
            <person name="Rast P."/>
            <person name="Oberbeckmann S."/>
            <person name="Bunk B."/>
            <person name="Jeske O."/>
            <person name="Meyerdierks A."/>
            <person name="Storesund J.E."/>
            <person name="Kallscheuer N."/>
            <person name="Luecker S."/>
            <person name="Lage O.M."/>
            <person name="Pohl T."/>
            <person name="Merkel B.J."/>
            <person name="Hornburger P."/>
            <person name="Mueller R.-W."/>
            <person name="Bruemmer F."/>
            <person name="Labrenz M."/>
            <person name="Spormann A.M."/>
            <person name="Op Den Camp H."/>
            <person name="Overmann J."/>
            <person name="Amann R."/>
            <person name="Jetten M.S.M."/>
            <person name="Mascher T."/>
            <person name="Medema M.H."/>
            <person name="Devos D.P."/>
            <person name="Kaster A.-K."/>
            <person name="Ovreas L."/>
            <person name="Rohde M."/>
            <person name="Galperin M.Y."/>
            <person name="Jogler C."/>
        </authorList>
    </citation>
    <scope>NUCLEOTIDE SEQUENCE [LARGE SCALE GENOMIC DNA]</scope>
    <source>
        <strain evidence="2 3">Poly41</strain>
    </source>
</reference>
<evidence type="ECO:0000313" key="2">
    <source>
        <dbReference type="EMBL" id="TWU32561.1"/>
    </source>
</evidence>
<proteinExistence type="predicted"/>